<dbReference type="PROSITE" id="PS50081">
    <property type="entry name" value="ZF_DAG_PE_2"/>
    <property type="match status" value="1"/>
</dbReference>
<keyword evidence="4" id="KW-0472">Membrane</keyword>
<keyword evidence="4" id="KW-1133">Transmembrane helix</keyword>
<reference evidence="6 7" key="1">
    <citation type="journal article" date="2018" name="Sci. Data">
        <title>The draft genome sequence of cork oak.</title>
        <authorList>
            <person name="Ramos A.M."/>
            <person name="Usie A."/>
            <person name="Barbosa P."/>
            <person name="Barros P.M."/>
            <person name="Capote T."/>
            <person name="Chaves I."/>
            <person name="Simoes F."/>
            <person name="Abreu I."/>
            <person name="Carrasquinho I."/>
            <person name="Faro C."/>
            <person name="Guimaraes J.B."/>
            <person name="Mendonca D."/>
            <person name="Nobrega F."/>
            <person name="Rodrigues L."/>
            <person name="Saibo N.J.M."/>
            <person name="Varela M.C."/>
            <person name="Egas C."/>
            <person name="Matos J."/>
            <person name="Miguel C.M."/>
            <person name="Oliveira M.M."/>
            <person name="Ricardo C.P."/>
            <person name="Goncalves S."/>
        </authorList>
    </citation>
    <scope>NUCLEOTIDE SEQUENCE [LARGE SCALE GENOMIC DNA]</scope>
    <source>
        <strain evidence="7">cv. HL8</strain>
    </source>
</reference>
<evidence type="ECO:0000256" key="1">
    <source>
        <dbReference type="ARBA" id="ARBA00022723"/>
    </source>
</evidence>
<dbReference type="InterPro" id="IPR004146">
    <property type="entry name" value="DC1"/>
</dbReference>
<evidence type="ECO:0000256" key="3">
    <source>
        <dbReference type="ARBA" id="ARBA00022833"/>
    </source>
</evidence>
<protein>
    <recommendedName>
        <fullName evidence="5">Phorbol-ester/DAG-type domain-containing protein</fullName>
    </recommendedName>
</protein>
<dbReference type="Gramene" id="rna-CFP56_59177">
    <property type="protein sequence ID" value="cds-POE92459.1"/>
    <property type="gene ID" value="gene-CFP56_59177"/>
</dbReference>
<evidence type="ECO:0000256" key="4">
    <source>
        <dbReference type="SAM" id="Phobius"/>
    </source>
</evidence>
<feature type="transmembrane region" description="Helical" evidence="4">
    <location>
        <begin position="215"/>
        <end position="240"/>
    </location>
</feature>
<proteinExistence type="predicted"/>
<dbReference type="Pfam" id="PF03107">
    <property type="entry name" value="C1_2"/>
    <property type="match status" value="1"/>
</dbReference>
<accession>A0AAW0K4Q1</accession>
<dbReference type="PANTHER" id="PTHR46477">
    <property type="entry name" value="CYSTEINE/HISTIDINE-RICH C1 DOMAIN FAMILY PROTEIN"/>
    <property type="match status" value="1"/>
</dbReference>
<feature type="domain" description="Phorbol-ester/DAG-type" evidence="5">
    <location>
        <begin position="13"/>
        <end position="71"/>
    </location>
</feature>
<dbReference type="SUPFAM" id="SSF57889">
    <property type="entry name" value="Cysteine-rich domain"/>
    <property type="match status" value="2"/>
</dbReference>
<keyword evidence="4" id="KW-0812">Transmembrane</keyword>
<dbReference type="Proteomes" id="UP000237347">
    <property type="component" value="Unassembled WGS sequence"/>
</dbReference>
<dbReference type="InterPro" id="IPR046349">
    <property type="entry name" value="C1-like_sf"/>
</dbReference>
<dbReference type="Gene3D" id="3.30.60.20">
    <property type="match status" value="1"/>
</dbReference>
<gene>
    <name evidence="6" type="ORF">CFP56_024750</name>
</gene>
<evidence type="ECO:0000313" key="6">
    <source>
        <dbReference type="EMBL" id="KAK7834260.1"/>
    </source>
</evidence>
<dbReference type="GO" id="GO:0046872">
    <property type="term" value="F:metal ion binding"/>
    <property type="evidence" value="ECO:0007669"/>
    <property type="project" value="UniProtKB-KW"/>
</dbReference>
<evidence type="ECO:0000256" key="2">
    <source>
        <dbReference type="ARBA" id="ARBA00022737"/>
    </source>
</evidence>
<keyword evidence="7" id="KW-1185">Reference proteome</keyword>
<dbReference type="AlphaFoldDB" id="A0AAW0K4Q1"/>
<name>A0AAW0K4Q1_QUESU</name>
<keyword evidence="1" id="KW-0479">Metal-binding</keyword>
<dbReference type="PANTHER" id="PTHR46477:SF15">
    <property type="entry name" value="CYSTEINE_HISTIDINE-RICH C1 DOMAIN PROTEIN"/>
    <property type="match status" value="1"/>
</dbReference>
<sequence length="248" mass="28124">MKFTEIEHPSHPQHTLKLVAVQEPYSCYGCRQIGFSLGERSCYECKQCNFHLHEECAKPELSAFHPFFKTCEFKFIENVQGERRCDACGKDVQGFVYQCTCSHTDAHDLHPCCMKLEPTLNGDGVELYLRKKVSSSRLKCLKCKSKNVAKNFEGWSYESNCGQYCYHVACVMDLILKNWKKGQTSDTGLQIMVPNMEDAVKQSRRSKNGKKVNKYLTKAILVLKLIISAIFGDPIGIAVVCVEQLLSS</sequence>
<keyword evidence="2" id="KW-0677">Repeat</keyword>
<evidence type="ECO:0000313" key="7">
    <source>
        <dbReference type="Proteomes" id="UP000237347"/>
    </source>
</evidence>
<dbReference type="EMBL" id="PKMF04000389">
    <property type="protein sequence ID" value="KAK7834260.1"/>
    <property type="molecule type" value="Genomic_DNA"/>
</dbReference>
<comment type="caution">
    <text evidence="6">The sequence shown here is derived from an EMBL/GenBank/DDBJ whole genome shotgun (WGS) entry which is preliminary data.</text>
</comment>
<keyword evidence="3" id="KW-0862">Zinc</keyword>
<evidence type="ECO:0000259" key="5">
    <source>
        <dbReference type="PROSITE" id="PS50081"/>
    </source>
</evidence>
<dbReference type="InterPro" id="IPR002219">
    <property type="entry name" value="PKC_DAG/PE"/>
</dbReference>
<organism evidence="6 7">
    <name type="scientific">Quercus suber</name>
    <name type="common">Cork oak</name>
    <dbReference type="NCBI Taxonomy" id="58331"/>
    <lineage>
        <taxon>Eukaryota</taxon>
        <taxon>Viridiplantae</taxon>
        <taxon>Streptophyta</taxon>
        <taxon>Embryophyta</taxon>
        <taxon>Tracheophyta</taxon>
        <taxon>Spermatophyta</taxon>
        <taxon>Magnoliopsida</taxon>
        <taxon>eudicotyledons</taxon>
        <taxon>Gunneridae</taxon>
        <taxon>Pentapetalae</taxon>
        <taxon>rosids</taxon>
        <taxon>fabids</taxon>
        <taxon>Fagales</taxon>
        <taxon>Fagaceae</taxon>
        <taxon>Quercus</taxon>
    </lineage>
</organism>